<feature type="transmembrane region" description="Helical" evidence="1">
    <location>
        <begin position="62"/>
        <end position="85"/>
    </location>
</feature>
<gene>
    <name evidence="2" type="ORF">VLY81_00085</name>
</gene>
<evidence type="ECO:0000313" key="2">
    <source>
        <dbReference type="EMBL" id="WRP14605.1"/>
    </source>
</evidence>
<organism evidence="2 3">
    <name type="scientific">Geochorda subterranea</name>
    <dbReference type="NCBI Taxonomy" id="3109564"/>
    <lineage>
        <taxon>Bacteria</taxon>
        <taxon>Bacillati</taxon>
        <taxon>Bacillota</taxon>
        <taxon>Limnochordia</taxon>
        <taxon>Limnochordales</taxon>
        <taxon>Geochordaceae</taxon>
        <taxon>Geochorda</taxon>
    </lineage>
</organism>
<protein>
    <submittedName>
        <fullName evidence="2">Uncharacterized protein</fullName>
    </submittedName>
</protein>
<keyword evidence="1" id="KW-0472">Membrane</keyword>
<name>A0ABZ1BP50_9FIRM</name>
<evidence type="ECO:0000313" key="3">
    <source>
        <dbReference type="Proteomes" id="UP001333102"/>
    </source>
</evidence>
<keyword evidence="1" id="KW-1133">Transmembrane helix</keyword>
<accession>A0ABZ1BP50</accession>
<dbReference type="RefSeq" id="WP_324668958.1">
    <property type="nucleotide sequence ID" value="NZ_CP141614.1"/>
</dbReference>
<sequence length="93" mass="9812">MPAGISLWAFFRWGYQAARHVILAFVVVVLGVVMPLSERLPAPRVTSRDLAMGMVTQGSGPSGWAVAAATGASLALYLLAAVAACRALRTREL</sequence>
<dbReference type="EMBL" id="CP141614">
    <property type="protein sequence ID" value="WRP14605.1"/>
    <property type="molecule type" value="Genomic_DNA"/>
</dbReference>
<evidence type="ECO:0000256" key="1">
    <source>
        <dbReference type="SAM" id="Phobius"/>
    </source>
</evidence>
<proteinExistence type="predicted"/>
<feature type="transmembrane region" description="Helical" evidence="1">
    <location>
        <begin position="21"/>
        <end position="42"/>
    </location>
</feature>
<reference evidence="3" key="1">
    <citation type="submission" date="2023-12" db="EMBL/GenBank/DDBJ databases">
        <title>Novel isolates from deep terrestrial aquifers shed light on the physiology and ecology of the class Limnochordia.</title>
        <authorList>
            <person name="Karnachuk O.V."/>
            <person name="Lukina A.P."/>
            <person name="Avakyan M.R."/>
            <person name="Kadnikov V."/>
            <person name="Begmatov S."/>
            <person name="Beletsky A.V."/>
            <person name="Mardanov A.V."/>
            <person name="Ravin N.V."/>
        </authorList>
    </citation>
    <scope>NUCLEOTIDE SEQUENCE [LARGE SCALE GENOMIC DNA]</scope>
    <source>
        <strain evidence="3">LN</strain>
    </source>
</reference>
<dbReference type="Proteomes" id="UP001333102">
    <property type="component" value="Chromosome"/>
</dbReference>
<keyword evidence="3" id="KW-1185">Reference proteome</keyword>
<keyword evidence="1" id="KW-0812">Transmembrane</keyword>